<dbReference type="Pfam" id="PF00690">
    <property type="entry name" value="Cation_ATPase_N"/>
    <property type="match status" value="1"/>
</dbReference>
<evidence type="ECO:0000256" key="15">
    <source>
        <dbReference type="SAM" id="Phobius"/>
    </source>
</evidence>
<dbReference type="SMART" id="SM00831">
    <property type="entry name" value="Cation_ATPase_N"/>
    <property type="match status" value="1"/>
</dbReference>
<dbReference type="Pfam" id="PF00702">
    <property type="entry name" value="Hydrolase"/>
    <property type="match status" value="1"/>
</dbReference>
<evidence type="ECO:0000256" key="10">
    <source>
        <dbReference type="ARBA" id="ARBA00023201"/>
    </source>
</evidence>
<keyword evidence="5" id="KW-0067">ATP-binding</keyword>
<reference evidence="17" key="1">
    <citation type="submission" date="2013-12" db="EMBL/GenBank/DDBJ databases">
        <authorList>
            <person name="Omoto C.K."/>
            <person name="Sibley D."/>
            <person name="Venepally P."/>
            <person name="Hadjithomas M."/>
            <person name="Karamycheva S."/>
            <person name="Brunk B."/>
            <person name="Roos D."/>
            <person name="Caler E."/>
            <person name="Lorenzi H."/>
        </authorList>
    </citation>
    <scope>NUCLEOTIDE SEQUENCE</scope>
</reference>
<feature type="transmembrane region" description="Helical" evidence="15">
    <location>
        <begin position="217"/>
        <end position="233"/>
    </location>
</feature>
<dbReference type="SUPFAM" id="SSF56784">
    <property type="entry name" value="HAD-like"/>
    <property type="match status" value="1"/>
</dbReference>
<dbReference type="Pfam" id="PF00689">
    <property type="entry name" value="Cation_ATPase_C"/>
    <property type="match status" value="1"/>
</dbReference>
<evidence type="ECO:0000256" key="4">
    <source>
        <dbReference type="ARBA" id="ARBA00022741"/>
    </source>
</evidence>
<feature type="transmembrane region" description="Helical" evidence="15">
    <location>
        <begin position="187"/>
        <end position="211"/>
    </location>
</feature>
<dbReference type="PRINTS" id="PR00119">
    <property type="entry name" value="CATATPASE"/>
</dbReference>
<proteinExistence type="predicted"/>
<organism evidence="17 18">
    <name type="scientific">Gregarina niphandrodes</name>
    <name type="common">Septate eugregarine</name>
    <dbReference type="NCBI Taxonomy" id="110365"/>
    <lineage>
        <taxon>Eukaryota</taxon>
        <taxon>Sar</taxon>
        <taxon>Alveolata</taxon>
        <taxon>Apicomplexa</taxon>
        <taxon>Conoidasida</taxon>
        <taxon>Gregarinasina</taxon>
        <taxon>Eugregarinorida</taxon>
        <taxon>Gregarinidae</taxon>
        <taxon>Gregarina</taxon>
    </lineage>
</organism>
<feature type="region of interest" description="Disordered" evidence="14">
    <location>
        <begin position="48"/>
        <end position="70"/>
    </location>
</feature>
<evidence type="ECO:0000256" key="1">
    <source>
        <dbReference type="ARBA" id="ARBA00004651"/>
    </source>
</evidence>
<keyword evidence="10" id="KW-0813">Transport</keyword>
<gene>
    <name evidence="17" type="ORF">GNI_011050</name>
</gene>
<dbReference type="InterPro" id="IPR004014">
    <property type="entry name" value="ATPase_P-typ_cation-transptr_N"/>
</dbReference>
<evidence type="ECO:0000256" key="13">
    <source>
        <dbReference type="ARBA" id="ARBA00067200"/>
    </source>
</evidence>
<dbReference type="InterPro" id="IPR050510">
    <property type="entry name" value="Cation_transp_ATPase_P-type"/>
</dbReference>
<dbReference type="GO" id="GO:0016887">
    <property type="term" value="F:ATP hydrolysis activity"/>
    <property type="evidence" value="ECO:0007669"/>
    <property type="project" value="InterPro"/>
</dbReference>
<dbReference type="NCBIfam" id="TIGR01494">
    <property type="entry name" value="ATPase_P-type"/>
    <property type="match status" value="2"/>
</dbReference>
<dbReference type="InterPro" id="IPR001757">
    <property type="entry name" value="P_typ_ATPase"/>
</dbReference>
<dbReference type="EMBL" id="AFNH02000083">
    <property type="protein sequence ID" value="EZG86038.1"/>
    <property type="molecule type" value="Genomic_DNA"/>
</dbReference>
<dbReference type="OMA" id="FNRNPWM"/>
<keyword evidence="3 15" id="KW-0812">Transmembrane</keyword>
<evidence type="ECO:0000259" key="16">
    <source>
        <dbReference type="SMART" id="SM00831"/>
    </source>
</evidence>
<dbReference type="InterPro" id="IPR036412">
    <property type="entry name" value="HAD-like_sf"/>
</dbReference>
<name>A0A023BCS3_GRENI</name>
<evidence type="ECO:0000256" key="6">
    <source>
        <dbReference type="ARBA" id="ARBA00022967"/>
    </source>
</evidence>
<dbReference type="PANTHER" id="PTHR43294">
    <property type="entry name" value="SODIUM/POTASSIUM-TRANSPORTING ATPASE SUBUNIT ALPHA"/>
    <property type="match status" value="1"/>
</dbReference>
<keyword evidence="8" id="KW-0915">Sodium</keyword>
<keyword evidence="18" id="KW-1185">Reference proteome</keyword>
<dbReference type="GO" id="GO:0005886">
    <property type="term" value="C:plasma membrane"/>
    <property type="evidence" value="ECO:0007669"/>
    <property type="project" value="UniProtKB-SubCell"/>
</dbReference>
<evidence type="ECO:0000313" key="18">
    <source>
        <dbReference type="Proteomes" id="UP000019763"/>
    </source>
</evidence>
<feature type="domain" description="Cation-transporting P-type ATPase N-terminal" evidence="16">
    <location>
        <begin position="138"/>
        <end position="212"/>
    </location>
</feature>
<keyword evidence="4" id="KW-0547">Nucleotide-binding</keyword>
<feature type="compositionally biased region" description="Basic and acidic residues" evidence="14">
    <location>
        <begin position="895"/>
        <end position="905"/>
    </location>
</feature>
<dbReference type="eggNOG" id="KOG0202">
    <property type="taxonomic scope" value="Eukaryota"/>
</dbReference>
<dbReference type="InterPro" id="IPR018303">
    <property type="entry name" value="ATPase_P-typ_P_site"/>
</dbReference>
<dbReference type="SFLD" id="SFLDG00002">
    <property type="entry name" value="C1.7:_P-type_atpase_like"/>
    <property type="match status" value="1"/>
</dbReference>
<dbReference type="InterPro" id="IPR006068">
    <property type="entry name" value="ATPase_P-typ_cation-transptr_C"/>
</dbReference>
<evidence type="ECO:0000256" key="5">
    <source>
        <dbReference type="ARBA" id="ARBA00022840"/>
    </source>
</evidence>
<dbReference type="GO" id="GO:1902600">
    <property type="term" value="P:proton transmembrane transport"/>
    <property type="evidence" value="ECO:0007669"/>
    <property type="project" value="TreeGrafter"/>
</dbReference>
<comment type="catalytic activity">
    <reaction evidence="12">
        <text>Na(+)(in) + ATP + H2O = Na(+)(out) + ADP + phosphate + H(+)</text>
        <dbReference type="Rhea" id="RHEA:14633"/>
        <dbReference type="ChEBI" id="CHEBI:15377"/>
        <dbReference type="ChEBI" id="CHEBI:15378"/>
        <dbReference type="ChEBI" id="CHEBI:29101"/>
        <dbReference type="ChEBI" id="CHEBI:30616"/>
        <dbReference type="ChEBI" id="CHEBI:43474"/>
        <dbReference type="ChEBI" id="CHEBI:456216"/>
        <dbReference type="EC" id="7.2.2.3"/>
    </reaction>
    <physiologicalReaction direction="left-to-right" evidence="12">
        <dbReference type="Rhea" id="RHEA:14634"/>
    </physiologicalReaction>
</comment>
<dbReference type="SUPFAM" id="SSF81665">
    <property type="entry name" value="Calcium ATPase, transmembrane domain M"/>
    <property type="match status" value="1"/>
</dbReference>
<dbReference type="VEuPathDB" id="CryptoDB:GNI_011050"/>
<comment type="caution">
    <text evidence="17">The sequence shown here is derived from an EMBL/GenBank/DDBJ whole genome shotgun (WGS) entry which is preliminary data.</text>
</comment>
<dbReference type="InterPro" id="IPR008250">
    <property type="entry name" value="ATPase_P-typ_transduc_dom_A_sf"/>
</dbReference>
<dbReference type="GO" id="GO:0030007">
    <property type="term" value="P:intracellular potassium ion homeostasis"/>
    <property type="evidence" value="ECO:0007669"/>
    <property type="project" value="TreeGrafter"/>
</dbReference>
<feature type="transmembrane region" description="Helical" evidence="15">
    <location>
        <begin position="1313"/>
        <end position="1330"/>
    </location>
</feature>
<keyword evidence="9 15" id="KW-0472">Membrane</keyword>
<dbReference type="GO" id="GO:0036376">
    <property type="term" value="P:sodium ion export across plasma membrane"/>
    <property type="evidence" value="ECO:0007669"/>
    <property type="project" value="TreeGrafter"/>
</dbReference>
<keyword evidence="10" id="KW-0739">Sodium transport</keyword>
<dbReference type="GO" id="GO:0006883">
    <property type="term" value="P:intracellular sodium ion homeostasis"/>
    <property type="evidence" value="ECO:0007669"/>
    <property type="project" value="TreeGrafter"/>
</dbReference>
<dbReference type="InterPro" id="IPR023298">
    <property type="entry name" value="ATPase_P-typ_TM_dom_sf"/>
</dbReference>
<dbReference type="PANTHER" id="PTHR43294:SF21">
    <property type="entry name" value="CATION TRANSPORTING ATPASE"/>
    <property type="match status" value="1"/>
</dbReference>
<dbReference type="SUPFAM" id="SSF81660">
    <property type="entry name" value="Metal cation-transporting ATPase, ATP-binding domain N"/>
    <property type="match status" value="1"/>
</dbReference>
<dbReference type="SFLD" id="SFLDS00003">
    <property type="entry name" value="Haloacid_Dehalogenase"/>
    <property type="match status" value="1"/>
</dbReference>
<keyword evidence="2" id="KW-1003">Cell membrane</keyword>
<feature type="transmembrane region" description="Helical" evidence="15">
    <location>
        <begin position="1109"/>
        <end position="1135"/>
    </location>
</feature>
<dbReference type="Proteomes" id="UP000019763">
    <property type="component" value="Unassembled WGS sequence"/>
</dbReference>
<evidence type="ECO:0000313" key="17">
    <source>
        <dbReference type="EMBL" id="EZG86038.1"/>
    </source>
</evidence>
<dbReference type="SUPFAM" id="SSF81653">
    <property type="entry name" value="Calcium ATPase, transduction domain A"/>
    <property type="match status" value="1"/>
</dbReference>
<feature type="region of interest" description="Disordered" evidence="14">
    <location>
        <begin position="862"/>
        <end position="915"/>
    </location>
</feature>
<evidence type="ECO:0000256" key="2">
    <source>
        <dbReference type="ARBA" id="ARBA00022475"/>
    </source>
</evidence>
<dbReference type="InterPro" id="IPR023214">
    <property type="entry name" value="HAD_sf"/>
</dbReference>
<dbReference type="InterPro" id="IPR023299">
    <property type="entry name" value="ATPase_P-typ_cyto_dom_N"/>
</dbReference>
<protein>
    <recommendedName>
        <fullName evidence="13">P-type sodium-transporting ATPase4</fullName>
        <ecNumber evidence="11">7.2.2.3</ecNumber>
    </recommendedName>
</protein>
<sequence length="1407" mass="151506">MAMIVNDTRSSVARSSVARSSVAHSISAEHSESFAAGARARARACARSNSRVAERSEVESSGALTWTESRTGRSGLGSGALLDFDTGGARQVIEDLAASQYTLTDLLQHARSYEAASFRDASRKAEHEVMEPTSGLNIRAAEPPVRIVEEFKSDLHRGLTVVQYREHLVTYGPNKLADVPRESPFSIFLRSLAAPVILLLLTAGVVCFAFQEWAEGAVVITVVLVNSLMTTVMESSASNAMAALAQLAAPACDVVRDGQELTIDSTDVVPGDVLLLTTGCTVAADARVVEASDLRTNEVILTGEPHEVHKGVVCKNPHVAFADNLCFGSTNVVNGRGKAIVYATGMNTQVGRIAAHLAGHRTDKAKGKCKCNHSGHKTPLQAALDKLGGWIGGVAVICLAIVVVVAILIEYEDPTHPDVNRILAVNLYTDAQNRSATDVQIRIRFQTRVYQTRVCTHISWLQIILVGVGFAVCCIPEGLPLVVTICLSRGCTELMRKQANVRKLPAVETLGSCSVICSDKTGTLTEGKMTATDLVVFTTESEGQFQFYPTRGFDPHGSLFLRQALNADVKERISALCAQATTSVRPDFGSVATDVSAADEMMGLCPLARSAMVAFYLNSYTTKLVESEEKTWKTVGNMSEGAIVVAAAKCGLGSLPGCRDPREEYTRVVEGEVAFSSSRKCMATLHQLVEPNKFETIRFQSTGKAGTATAGTVQEDPVTHVAVIKGAPEKLLAQVKRCLKKSAAEPGTYSPEPDVRISLEAAAAANVGMSNQALRVLALALVPIRASQVGCIVSHSGNADELVQCYFQLDFTLLGMVGSIDPPKEGVREAVLGCKSAGIKVIMITGDQVNTAKAVADQIAITEPGTRDNPENVARRADVTGGASDSPGTATEGGCPERTDSESGDRGSAARPGVDHGGVVTMCAALHDRDDPFAAHRSSREVDAIVRRTSVFARAQPEDKIAIVKALQRMGHVVAMTGDGVNDAPALQAADIGVSMGITGTDVAKGASELVLLDDNFVTIVSAINIGRRIYCNIQTFVAYMIGCNTAEVIYLLTAILCDMMMPIAAVQILFLNLMTSLPALSLSVEPANPDNMRKPPRPSGQPIMTKDWWLFGNLPHAFVESVLVLVNLALAMYLNNGVVTISQVHGQCRRTDYQAYFCQNVEYRLDHGFSGWVTNVDYFDGTTMRQILGATKGKHTHWLRPDDIFGAGGAAAAAPGCEILDEYGWCVPPASYRHENHTVLMRGSEIALSMSFLCCVVIEIIRTYTVRSWIAGWKIFNRSGAMHVLCSACLALTILVIIIPGLNSILSLWPLQWWQYLIPLGWSLLAAVWDECTGKYYYRHHYYPNHVLNKKPAPTASRQPTSAHEDPEPIDETLVLRASEPVKIPLGSHHITIHRKSSVPQNAAEF</sequence>
<dbReference type="OrthoDB" id="116380at2759"/>
<dbReference type="InterPro" id="IPR059000">
    <property type="entry name" value="ATPase_P-type_domA"/>
</dbReference>
<dbReference type="GO" id="GO:0005524">
    <property type="term" value="F:ATP binding"/>
    <property type="evidence" value="ECO:0007669"/>
    <property type="project" value="UniProtKB-KW"/>
</dbReference>
<evidence type="ECO:0000256" key="8">
    <source>
        <dbReference type="ARBA" id="ARBA00023053"/>
    </source>
</evidence>
<dbReference type="Pfam" id="PF13246">
    <property type="entry name" value="Cation_ATPase"/>
    <property type="match status" value="1"/>
</dbReference>
<evidence type="ECO:0000256" key="7">
    <source>
        <dbReference type="ARBA" id="ARBA00022989"/>
    </source>
</evidence>
<dbReference type="FunFam" id="3.40.50.1000:FF:000001">
    <property type="entry name" value="Phospholipid-transporting ATPase IC"/>
    <property type="match status" value="1"/>
</dbReference>
<evidence type="ECO:0000256" key="12">
    <source>
        <dbReference type="ARBA" id="ARBA00049499"/>
    </source>
</evidence>
<dbReference type="SFLD" id="SFLDF00027">
    <property type="entry name" value="p-type_atpase"/>
    <property type="match status" value="1"/>
</dbReference>
<comment type="subcellular location">
    <subcellularLocation>
        <location evidence="1">Cell membrane</location>
        <topology evidence="1">Multi-pass membrane protein</topology>
    </subcellularLocation>
</comment>
<dbReference type="GeneID" id="22910656"/>
<dbReference type="Gene3D" id="2.70.150.10">
    <property type="entry name" value="Calcium-transporting ATPase, cytoplasmic transduction domain A"/>
    <property type="match status" value="1"/>
</dbReference>
<dbReference type="PROSITE" id="PS00154">
    <property type="entry name" value="ATPASE_E1_E2"/>
    <property type="match status" value="1"/>
</dbReference>
<keyword evidence="10" id="KW-0406">Ion transport</keyword>
<dbReference type="Gene3D" id="1.20.1110.10">
    <property type="entry name" value="Calcium-transporting ATPase, transmembrane domain"/>
    <property type="match status" value="3"/>
</dbReference>
<feature type="transmembrane region" description="Helical" evidence="15">
    <location>
        <begin position="1285"/>
        <end position="1307"/>
    </location>
</feature>
<dbReference type="PRINTS" id="PR00120">
    <property type="entry name" value="HATPASE"/>
</dbReference>
<dbReference type="EC" id="7.2.2.3" evidence="11"/>
<evidence type="ECO:0000256" key="3">
    <source>
        <dbReference type="ARBA" id="ARBA00022692"/>
    </source>
</evidence>
<evidence type="ECO:0000256" key="9">
    <source>
        <dbReference type="ARBA" id="ARBA00023136"/>
    </source>
</evidence>
<dbReference type="GO" id="GO:1990573">
    <property type="term" value="P:potassium ion import across plasma membrane"/>
    <property type="evidence" value="ECO:0007669"/>
    <property type="project" value="TreeGrafter"/>
</dbReference>
<accession>A0A023BCS3</accession>
<feature type="compositionally biased region" description="Basic and acidic residues" evidence="14">
    <location>
        <begin position="865"/>
        <end position="878"/>
    </location>
</feature>
<dbReference type="Gene3D" id="3.40.1110.10">
    <property type="entry name" value="Calcium-transporting ATPase, cytoplasmic domain N"/>
    <property type="match status" value="1"/>
</dbReference>
<keyword evidence="17" id="KW-0378">Hydrolase</keyword>
<feature type="transmembrane region" description="Helical" evidence="15">
    <location>
        <begin position="460"/>
        <end position="487"/>
    </location>
</feature>
<feature type="transmembrane region" description="Helical" evidence="15">
    <location>
        <begin position="387"/>
        <end position="409"/>
    </location>
</feature>
<evidence type="ECO:0000256" key="14">
    <source>
        <dbReference type="SAM" id="MobiDB-lite"/>
    </source>
</evidence>
<dbReference type="RefSeq" id="XP_011128793.1">
    <property type="nucleotide sequence ID" value="XM_011130491.1"/>
</dbReference>
<keyword evidence="7 15" id="KW-1133">Transmembrane helix</keyword>
<dbReference type="InterPro" id="IPR044492">
    <property type="entry name" value="P_typ_ATPase_HD_dom"/>
</dbReference>
<dbReference type="Gene3D" id="3.40.50.1000">
    <property type="entry name" value="HAD superfamily/HAD-like"/>
    <property type="match status" value="1"/>
</dbReference>
<dbReference type="Pfam" id="PF00122">
    <property type="entry name" value="E1-E2_ATPase"/>
    <property type="match status" value="1"/>
</dbReference>
<keyword evidence="6" id="KW-1278">Translocase</keyword>
<dbReference type="GO" id="GO:0005391">
    <property type="term" value="F:P-type sodium:potassium-exchanging transporter activity"/>
    <property type="evidence" value="ECO:0007669"/>
    <property type="project" value="TreeGrafter"/>
</dbReference>
<evidence type="ECO:0000256" key="11">
    <source>
        <dbReference type="ARBA" id="ARBA00035029"/>
    </source>
</evidence>